<gene>
    <name evidence="3" type="ORF">M569_01637</name>
</gene>
<evidence type="ECO:0000256" key="2">
    <source>
        <dbReference type="SAM" id="MobiDB-lite"/>
    </source>
</evidence>
<dbReference type="PANTHER" id="PTHR36790">
    <property type="entry name" value="MYELIN TRANSCRIPTION FACTOR"/>
    <property type="match status" value="1"/>
</dbReference>
<proteinExistence type="predicted"/>
<dbReference type="AlphaFoldDB" id="S8D026"/>
<name>S8D026_9LAMI</name>
<evidence type="ECO:0000313" key="4">
    <source>
        <dbReference type="Proteomes" id="UP000015453"/>
    </source>
</evidence>
<feature type="non-terminal residue" evidence="3">
    <location>
        <position position="1"/>
    </location>
</feature>
<evidence type="ECO:0000313" key="3">
    <source>
        <dbReference type="EMBL" id="EPS73124.1"/>
    </source>
</evidence>
<protein>
    <submittedName>
        <fullName evidence="3">Uncharacterized protein</fullName>
    </submittedName>
</protein>
<dbReference type="Proteomes" id="UP000015453">
    <property type="component" value="Unassembled WGS sequence"/>
</dbReference>
<reference evidence="3 4" key="1">
    <citation type="journal article" date="2013" name="BMC Genomics">
        <title>The miniature genome of a carnivorous plant Genlisea aurea contains a low number of genes and short non-coding sequences.</title>
        <authorList>
            <person name="Leushkin E.V."/>
            <person name="Sutormin R.A."/>
            <person name="Nabieva E.R."/>
            <person name="Penin A.A."/>
            <person name="Kondrashov A.S."/>
            <person name="Logacheva M.D."/>
        </authorList>
    </citation>
    <scope>NUCLEOTIDE SEQUENCE [LARGE SCALE GENOMIC DNA]</scope>
</reference>
<organism evidence="3 4">
    <name type="scientific">Genlisea aurea</name>
    <dbReference type="NCBI Taxonomy" id="192259"/>
    <lineage>
        <taxon>Eukaryota</taxon>
        <taxon>Viridiplantae</taxon>
        <taxon>Streptophyta</taxon>
        <taxon>Embryophyta</taxon>
        <taxon>Tracheophyta</taxon>
        <taxon>Spermatophyta</taxon>
        <taxon>Magnoliopsida</taxon>
        <taxon>eudicotyledons</taxon>
        <taxon>Gunneridae</taxon>
        <taxon>Pentapetalae</taxon>
        <taxon>asterids</taxon>
        <taxon>lamiids</taxon>
        <taxon>Lamiales</taxon>
        <taxon>Lentibulariaceae</taxon>
        <taxon>Genlisea</taxon>
    </lineage>
</organism>
<comment type="caution">
    <text evidence="3">The sequence shown here is derived from an EMBL/GenBank/DDBJ whole genome shotgun (WGS) entry which is preliminary data.</text>
</comment>
<accession>S8D026</accession>
<sequence length="135" mass="15931">RTALRPMNPPAILPTKTPQKTQNPKIRRIDGSNKENFPAADASPPSLAEELMVVREKLERQRADKETTEKLLRQRMQFLDSQMKEVLRRGELQKEVEMEVDRLYRLREIKLACVKITPIRSLREREVEKQKQNQQ</sequence>
<dbReference type="PANTHER" id="PTHR36790:SF1">
    <property type="entry name" value="MYELIN TRANSCRIPTION FACTOR"/>
    <property type="match status" value="1"/>
</dbReference>
<feature type="coiled-coil region" evidence="1">
    <location>
        <begin position="48"/>
        <end position="75"/>
    </location>
</feature>
<feature type="region of interest" description="Disordered" evidence="2">
    <location>
        <begin position="1"/>
        <end position="47"/>
    </location>
</feature>
<dbReference type="EMBL" id="AUSU01000556">
    <property type="protein sequence ID" value="EPS73124.1"/>
    <property type="molecule type" value="Genomic_DNA"/>
</dbReference>
<dbReference type="OrthoDB" id="982181at2759"/>
<keyword evidence="4" id="KW-1185">Reference proteome</keyword>
<evidence type="ECO:0000256" key="1">
    <source>
        <dbReference type="SAM" id="Coils"/>
    </source>
</evidence>
<keyword evidence="1" id="KW-0175">Coiled coil</keyword>